<dbReference type="GO" id="GO:0070482">
    <property type="term" value="P:response to oxygen levels"/>
    <property type="evidence" value="ECO:0007669"/>
    <property type="project" value="TreeGrafter"/>
</dbReference>
<feature type="region of interest" description="Disordered" evidence="1">
    <location>
        <begin position="174"/>
        <end position="223"/>
    </location>
</feature>
<dbReference type="Proteomes" id="UP000232323">
    <property type="component" value="Unassembled WGS sequence"/>
</dbReference>
<dbReference type="InterPro" id="IPR011644">
    <property type="entry name" value="Heme_NO-bd"/>
</dbReference>
<dbReference type="SUPFAM" id="SSF111126">
    <property type="entry name" value="Ligand-binding domain in the NO signalling and Golgi transport"/>
    <property type="match status" value="1"/>
</dbReference>
<evidence type="ECO:0000259" key="2">
    <source>
        <dbReference type="Pfam" id="PF07700"/>
    </source>
</evidence>
<evidence type="ECO:0000256" key="1">
    <source>
        <dbReference type="SAM" id="MobiDB-lite"/>
    </source>
</evidence>
<evidence type="ECO:0000313" key="3">
    <source>
        <dbReference type="EMBL" id="GAX73386.1"/>
    </source>
</evidence>
<dbReference type="PANTHER" id="PTHR45655:SF13">
    <property type="entry name" value="SOLUBLE GUANYLATE CYCLASE GCY-32-RELATED"/>
    <property type="match status" value="1"/>
</dbReference>
<dbReference type="GO" id="GO:0008074">
    <property type="term" value="C:guanylate cyclase complex, soluble"/>
    <property type="evidence" value="ECO:0007669"/>
    <property type="project" value="TreeGrafter"/>
</dbReference>
<gene>
    <name evidence="3" type="ORF">CEUSTIGMA_g839.t1</name>
</gene>
<comment type="caution">
    <text evidence="3">The sequence shown here is derived from an EMBL/GenBank/DDBJ whole genome shotgun (WGS) entry which is preliminary data.</text>
</comment>
<feature type="compositionally biased region" description="Polar residues" evidence="1">
    <location>
        <begin position="174"/>
        <end position="199"/>
    </location>
</feature>
<dbReference type="Gene3D" id="3.90.1520.10">
    <property type="entry name" value="H-NOX domain"/>
    <property type="match status" value="1"/>
</dbReference>
<dbReference type="Pfam" id="PF07700">
    <property type="entry name" value="HNOB"/>
    <property type="match status" value="1"/>
</dbReference>
<sequence>MDFVVSFSRRFILQSSLAHSVIEQVQSLSGDAFWYAYGHFFVKVSATLGYTKMISCIGRDFVEFLKGLNNLHLHISLSMPGLVPPDFRVEEATSHSAILHYRSTRPGLGPFVVGICQGVGSALYDLHNVDFELIQSRDNGSSDHEVWKVSFHGSKARCSSEELSCGPPTCSGASEINSHADSPQNSHADSPQNSNYAENSTSTTISSSEVQSSHLHQPESTCNGGFNQQRTHCAVKSELAHHAHVDSGPQSHYSTPSTIVHQQGSMYSPTAALFYKLFPFHMVLDRNMQIIQVCAVPMYARVIAALRMY</sequence>
<dbReference type="STRING" id="1157962.A0A250WRQ7"/>
<keyword evidence="4" id="KW-1185">Reference proteome</keyword>
<feature type="compositionally biased region" description="Low complexity" evidence="1">
    <location>
        <begin position="200"/>
        <end position="213"/>
    </location>
</feature>
<dbReference type="GO" id="GO:0019934">
    <property type="term" value="P:cGMP-mediated signaling"/>
    <property type="evidence" value="ECO:0007669"/>
    <property type="project" value="TreeGrafter"/>
</dbReference>
<protein>
    <recommendedName>
        <fullName evidence="2">Heme NO-binding domain-containing protein</fullName>
    </recommendedName>
</protein>
<reference evidence="3 4" key="1">
    <citation type="submission" date="2017-08" db="EMBL/GenBank/DDBJ databases">
        <title>Acidophilic green algal genome provides insights into adaptation to an acidic environment.</title>
        <authorList>
            <person name="Hirooka S."/>
            <person name="Hirose Y."/>
            <person name="Kanesaki Y."/>
            <person name="Higuchi S."/>
            <person name="Fujiwara T."/>
            <person name="Onuma R."/>
            <person name="Era A."/>
            <person name="Ohbayashi R."/>
            <person name="Uzuka A."/>
            <person name="Nozaki H."/>
            <person name="Yoshikawa H."/>
            <person name="Miyagishima S.Y."/>
        </authorList>
    </citation>
    <scope>NUCLEOTIDE SEQUENCE [LARGE SCALE GENOMIC DNA]</scope>
    <source>
        <strain evidence="3 4">NIES-2499</strain>
    </source>
</reference>
<dbReference type="PANTHER" id="PTHR45655">
    <property type="entry name" value="GUANYLATE CYCLASE SOLUBLE SUBUNIT BETA-2"/>
    <property type="match status" value="1"/>
</dbReference>
<dbReference type="OrthoDB" id="6127067at2759"/>
<feature type="domain" description="Heme NO-binding" evidence="2">
    <location>
        <begin position="22"/>
        <end position="126"/>
    </location>
</feature>
<organism evidence="3 4">
    <name type="scientific">Chlamydomonas eustigma</name>
    <dbReference type="NCBI Taxonomy" id="1157962"/>
    <lineage>
        <taxon>Eukaryota</taxon>
        <taxon>Viridiplantae</taxon>
        <taxon>Chlorophyta</taxon>
        <taxon>core chlorophytes</taxon>
        <taxon>Chlorophyceae</taxon>
        <taxon>CS clade</taxon>
        <taxon>Chlamydomonadales</taxon>
        <taxon>Chlamydomonadaceae</taxon>
        <taxon>Chlamydomonas</taxon>
    </lineage>
</organism>
<evidence type="ECO:0000313" key="4">
    <source>
        <dbReference type="Proteomes" id="UP000232323"/>
    </source>
</evidence>
<proteinExistence type="predicted"/>
<dbReference type="AlphaFoldDB" id="A0A250WRQ7"/>
<dbReference type="InterPro" id="IPR038158">
    <property type="entry name" value="H-NOX_domain_sf"/>
</dbReference>
<feature type="compositionally biased region" description="Polar residues" evidence="1">
    <location>
        <begin position="214"/>
        <end position="223"/>
    </location>
</feature>
<dbReference type="EMBL" id="BEGY01000003">
    <property type="protein sequence ID" value="GAX73386.1"/>
    <property type="molecule type" value="Genomic_DNA"/>
</dbReference>
<accession>A0A250WRQ7</accession>
<dbReference type="GO" id="GO:0020037">
    <property type="term" value="F:heme binding"/>
    <property type="evidence" value="ECO:0007669"/>
    <property type="project" value="InterPro"/>
</dbReference>
<dbReference type="InterPro" id="IPR024096">
    <property type="entry name" value="NO_sig/Golgi_transp_ligand-bd"/>
</dbReference>
<name>A0A250WRQ7_9CHLO</name>
<dbReference type="GO" id="GO:0004383">
    <property type="term" value="F:guanylate cyclase activity"/>
    <property type="evidence" value="ECO:0007669"/>
    <property type="project" value="TreeGrafter"/>
</dbReference>